<feature type="transmembrane region" description="Helical" evidence="1">
    <location>
        <begin position="75"/>
        <end position="95"/>
    </location>
</feature>
<keyword evidence="1" id="KW-0472">Membrane</keyword>
<reference evidence="2" key="1">
    <citation type="journal article" date="2014" name="Int. J. Syst. Evol. Microbiol.">
        <title>Complete genome sequence of Corynebacterium casei LMG S-19264T (=DSM 44701T), isolated from a smear-ripened cheese.</title>
        <authorList>
            <consortium name="US DOE Joint Genome Institute (JGI-PGF)"/>
            <person name="Walter F."/>
            <person name="Albersmeier A."/>
            <person name="Kalinowski J."/>
            <person name="Ruckert C."/>
        </authorList>
    </citation>
    <scope>NUCLEOTIDE SEQUENCE</scope>
    <source>
        <strain evidence="2">CGMCC 1.12777</strain>
    </source>
</reference>
<dbReference type="EMBL" id="BMFV01000009">
    <property type="protein sequence ID" value="GGH80041.1"/>
    <property type="molecule type" value="Genomic_DNA"/>
</dbReference>
<feature type="transmembrane region" description="Helical" evidence="1">
    <location>
        <begin position="137"/>
        <end position="165"/>
    </location>
</feature>
<sequence>MLGKFLEGLFHRVYTLLKLNLYFWLLTLMGAFVLGIGPAFLTVAQLFIRYKWEYKEINWKTVMTTYKESMKRGNLFFYCSSLIMLIFVLNLYYSIQLKHMVFLMIDFLLIFAMVITFVTYIYALFIESKYETSIKNIWQLSFMMFFMDFWTLVKFCIVVCGIGWLTYHSPALILFGSFSLLIALLHFFSKKVFEKLEQRLEFVA</sequence>
<evidence type="ECO:0000313" key="3">
    <source>
        <dbReference type="Proteomes" id="UP000656813"/>
    </source>
</evidence>
<gene>
    <name evidence="2" type="primary">ypcB</name>
    <name evidence="2" type="ORF">GCM10007096_15860</name>
</gene>
<name>A0A8J2ZV24_9BACL</name>
<dbReference type="AlphaFoldDB" id="A0A8J2ZV24"/>
<feature type="transmembrane region" description="Helical" evidence="1">
    <location>
        <begin position="22"/>
        <end position="48"/>
    </location>
</feature>
<reference evidence="2" key="2">
    <citation type="submission" date="2020-09" db="EMBL/GenBank/DDBJ databases">
        <authorList>
            <person name="Sun Q."/>
            <person name="Zhou Y."/>
        </authorList>
    </citation>
    <scope>NUCLEOTIDE SEQUENCE</scope>
    <source>
        <strain evidence="2">CGMCC 1.12777</strain>
    </source>
</reference>
<evidence type="ECO:0000256" key="1">
    <source>
        <dbReference type="SAM" id="Phobius"/>
    </source>
</evidence>
<keyword evidence="1" id="KW-0812">Transmembrane</keyword>
<dbReference type="RefSeq" id="WP_188496865.1">
    <property type="nucleotide sequence ID" value="NZ_BMFV01000009.1"/>
</dbReference>
<proteinExistence type="predicted"/>
<protein>
    <submittedName>
        <fullName evidence="2">Membrane protein</fullName>
    </submittedName>
</protein>
<dbReference type="InterPro" id="IPR006938">
    <property type="entry name" value="DUF624"/>
</dbReference>
<organism evidence="2 3">
    <name type="scientific">Pullulanibacillus pueri</name>
    <dbReference type="NCBI Taxonomy" id="1437324"/>
    <lineage>
        <taxon>Bacteria</taxon>
        <taxon>Bacillati</taxon>
        <taxon>Bacillota</taxon>
        <taxon>Bacilli</taxon>
        <taxon>Bacillales</taxon>
        <taxon>Sporolactobacillaceae</taxon>
        <taxon>Pullulanibacillus</taxon>
    </lineage>
</organism>
<dbReference type="Proteomes" id="UP000656813">
    <property type="component" value="Unassembled WGS sequence"/>
</dbReference>
<dbReference type="Pfam" id="PF04854">
    <property type="entry name" value="DUF624"/>
    <property type="match status" value="1"/>
</dbReference>
<keyword evidence="3" id="KW-1185">Reference proteome</keyword>
<feature type="transmembrane region" description="Helical" evidence="1">
    <location>
        <begin position="171"/>
        <end position="189"/>
    </location>
</feature>
<keyword evidence="1" id="KW-1133">Transmembrane helix</keyword>
<comment type="caution">
    <text evidence="2">The sequence shown here is derived from an EMBL/GenBank/DDBJ whole genome shotgun (WGS) entry which is preliminary data.</text>
</comment>
<accession>A0A8J2ZV24</accession>
<evidence type="ECO:0000313" key="2">
    <source>
        <dbReference type="EMBL" id="GGH80041.1"/>
    </source>
</evidence>
<feature type="transmembrane region" description="Helical" evidence="1">
    <location>
        <begin position="101"/>
        <end position="125"/>
    </location>
</feature>